<proteinExistence type="predicted"/>
<protein>
    <submittedName>
        <fullName evidence="1">Uncharacterized protein</fullName>
    </submittedName>
</protein>
<evidence type="ECO:0000313" key="2">
    <source>
        <dbReference type="Proteomes" id="UP000030764"/>
    </source>
</evidence>
<dbReference type="EMBL" id="KL363263">
    <property type="protein sequence ID" value="KFD49791.1"/>
    <property type="molecule type" value="Genomic_DNA"/>
</dbReference>
<dbReference type="Proteomes" id="UP000030764">
    <property type="component" value="Unassembled WGS sequence"/>
</dbReference>
<sequence>MSLLGNETKRHRARLPRLRAVYMGTVDLLKGWLHKTIYEAFVKHSDFATKTVCVAQKQVLRRKFNWLQVRLTRKPPNAGRNVPHATTESELTTGVINLSSSPLSEREKTILKEGLNFVPTPKQPPFLDIIAPVEDNLSSVDPQKATRIRRNLSTLIRNHRFSTTPSLSRYEMNCLQLKRHFNRIIAKADKGNRIVTVDRSTYIEKMTEILNTNKYTPLSNDPTEASRRNRRSLLVTYATETKEPEIIRLAKHLRFASNYRRPELYGLPKVHKPGDPFRPIVSTINSATSELCR</sequence>
<accession>A0A085LXU5</accession>
<name>A0A085LXU5_9BILA</name>
<keyword evidence="2" id="KW-1185">Reference proteome</keyword>
<evidence type="ECO:0000313" key="1">
    <source>
        <dbReference type="EMBL" id="KFD49791.1"/>
    </source>
</evidence>
<dbReference type="AlphaFoldDB" id="A0A085LXU5"/>
<reference evidence="1 2" key="1">
    <citation type="journal article" date="2014" name="Nat. Genet.">
        <title>Genome and transcriptome of the porcine whipworm Trichuris suis.</title>
        <authorList>
            <person name="Jex A.R."/>
            <person name="Nejsum P."/>
            <person name="Schwarz E.M."/>
            <person name="Hu L."/>
            <person name="Young N.D."/>
            <person name="Hall R.S."/>
            <person name="Korhonen P.K."/>
            <person name="Liao S."/>
            <person name="Thamsborg S."/>
            <person name="Xia J."/>
            <person name="Xu P."/>
            <person name="Wang S."/>
            <person name="Scheerlinck J.P."/>
            <person name="Hofmann A."/>
            <person name="Sternberg P.W."/>
            <person name="Wang J."/>
            <person name="Gasser R.B."/>
        </authorList>
    </citation>
    <scope>NUCLEOTIDE SEQUENCE [LARGE SCALE GENOMIC DNA]</scope>
    <source>
        <strain evidence="1">DCEP-RM93M</strain>
    </source>
</reference>
<gene>
    <name evidence="1" type="ORF">M513_09258</name>
</gene>
<organism evidence="1 2">
    <name type="scientific">Trichuris suis</name>
    <name type="common">pig whipworm</name>
    <dbReference type="NCBI Taxonomy" id="68888"/>
    <lineage>
        <taxon>Eukaryota</taxon>
        <taxon>Metazoa</taxon>
        <taxon>Ecdysozoa</taxon>
        <taxon>Nematoda</taxon>
        <taxon>Enoplea</taxon>
        <taxon>Dorylaimia</taxon>
        <taxon>Trichinellida</taxon>
        <taxon>Trichuridae</taxon>
        <taxon>Trichuris</taxon>
    </lineage>
</organism>